<keyword evidence="1" id="KW-0812">Transmembrane</keyword>
<name>A0A2J6TLM7_9HELO</name>
<dbReference type="GO" id="GO:0003676">
    <property type="term" value="F:nucleic acid binding"/>
    <property type="evidence" value="ECO:0007669"/>
    <property type="project" value="InterPro"/>
</dbReference>
<keyword evidence="4" id="KW-1185">Reference proteome</keyword>
<dbReference type="RefSeq" id="XP_024740828.1">
    <property type="nucleotide sequence ID" value="XM_024888335.1"/>
</dbReference>
<reference evidence="3 4" key="1">
    <citation type="submission" date="2016-04" db="EMBL/GenBank/DDBJ databases">
        <title>A degradative enzymes factory behind the ericoid mycorrhizal symbiosis.</title>
        <authorList>
            <consortium name="DOE Joint Genome Institute"/>
            <person name="Martino E."/>
            <person name="Morin E."/>
            <person name="Grelet G."/>
            <person name="Kuo A."/>
            <person name="Kohler A."/>
            <person name="Daghino S."/>
            <person name="Barry K."/>
            <person name="Choi C."/>
            <person name="Cichocki N."/>
            <person name="Clum A."/>
            <person name="Copeland A."/>
            <person name="Hainaut M."/>
            <person name="Haridas S."/>
            <person name="Labutti K."/>
            <person name="Lindquist E."/>
            <person name="Lipzen A."/>
            <person name="Khouja H.-R."/>
            <person name="Murat C."/>
            <person name="Ohm R."/>
            <person name="Olson A."/>
            <person name="Spatafora J."/>
            <person name="Veneault-Fourrey C."/>
            <person name="Henrissat B."/>
            <person name="Grigoriev I."/>
            <person name="Martin F."/>
            <person name="Perotto S."/>
        </authorList>
    </citation>
    <scope>NUCLEOTIDE SEQUENCE [LARGE SCALE GENOMIC DNA]</scope>
    <source>
        <strain evidence="3 4">E</strain>
    </source>
</reference>
<dbReference type="Pfam" id="PF03184">
    <property type="entry name" value="DDE_1"/>
    <property type="match status" value="1"/>
</dbReference>
<accession>A0A2J6TLM7</accession>
<keyword evidence="1" id="KW-1133">Transmembrane helix</keyword>
<dbReference type="GeneID" id="36596411"/>
<feature type="transmembrane region" description="Helical" evidence="1">
    <location>
        <begin position="15"/>
        <end position="32"/>
    </location>
</feature>
<keyword evidence="1" id="KW-0472">Membrane</keyword>
<dbReference type="InParanoid" id="A0A2J6TLM7"/>
<gene>
    <name evidence="3" type="ORF">K444DRAFT_714810</name>
</gene>
<dbReference type="EMBL" id="KZ613777">
    <property type="protein sequence ID" value="PMD63924.1"/>
    <property type="molecule type" value="Genomic_DNA"/>
</dbReference>
<evidence type="ECO:0000259" key="2">
    <source>
        <dbReference type="Pfam" id="PF03184"/>
    </source>
</evidence>
<feature type="domain" description="DDE-1" evidence="2">
    <location>
        <begin position="6"/>
        <end position="107"/>
    </location>
</feature>
<dbReference type="OrthoDB" id="3562866at2759"/>
<organism evidence="3 4">
    <name type="scientific">Hyaloscypha bicolor E</name>
    <dbReference type="NCBI Taxonomy" id="1095630"/>
    <lineage>
        <taxon>Eukaryota</taxon>
        <taxon>Fungi</taxon>
        <taxon>Dikarya</taxon>
        <taxon>Ascomycota</taxon>
        <taxon>Pezizomycotina</taxon>
        <taxon>Leotiomycetes</taxon>
        <taxon>Helotiales</taxon>
        <taxon>Hyaloscyphaceae</taxon>
        <taxon>Hyaloscypha</taxon>
        <taxon>Hyaloscypha bicolor</taxon>
    </lineage>
</organism>
<dbReference type="AlphaFoldDB" id="A0A2J6TLM7"/>
<evidence type="ECO:0000313" key="3">
    <source>
        <dbReference type="EMBL" id="PMD63924.1"/>
    </source>
</evidence>
<evidence type="ECO:0000313" key="4">
    <source>
        <dbReference type="Proteomes" id="UP000235371"/>
    </source>
</evidence>
<protein>
    <recommendedName>
        <fullName evidence="2">DDE-1 domain-containing protein</fullName>
    </recommendedName>
</protein>
<dbReference type="InterPro" id="IPR004875">
    <property type="entry name" value="DDE_SF_endonuclease_dom"/>
</dbReference>
<proteinExistence type="predicted"/>
<dbReference type="Proteomes" id="UP000235371">
    <property type="component" value="Unassembled WGS sequence"/>
</dbReference>
<evidence type="ECO:0000256" key="1">
    <source>
        <dbReference type="SAM" id="Phobius"/>
    </source>
</evidence>
<sequence>MSLIIIKYISADSKAIPPVVIIPGIIIMVSWFHENMTGHEVITVSPIGYTNEGIYMVWLDHFIKHNNCGPNKEWHILLINGATCYQADDFILKATFNKIRIVQFPSH</sequence>